<proteinExistence type="predicted"/>
<keyword evidence="1 2" id="KW-0694">RNA-binding</keyword>
<sequence length="134" mass="15173">MEGPMPRHRGNSEGSPKQQQQIATTISSSPRHTIPIERHRVPCFRVMVCNLPLTVKSSQLRFFFSEHGKVYSAEVICYKKTRASQGIGYVMIETIHSHQEDALAALSKLVLDGCRLEVSLIKEGQPPQRRCRSR</sequence>
<dbReference type="PANTHER" id="PTHR48025:SF1">
    <property type="entry name" value="RRM DOMAIN-CONTAINING PROTEIN"/>
    <property type="match status" value="1"/>
</dbReference>
<dbReference type="GO" id="GO:0003729">
    <property type="term" value="F:mRNA binding"/>
    <property type="evidence" value="ECO:0007669"/>
    <property type="project" value="TreeGrafter"/>
</dbReference>
<dbReference type="SMART" id="SM00360">
    <property type="entry name" value="RRM"/>
    <property type="match status" value="1"/>
</dbReference>
<reference evidence="3" key="1">
    <citation type="submission" date="2015-06" db="UniProtKB">
        <authorList>
            <consortium name="EnsemblPlants"/>
        </authorList>
    </citation>
    <scope>IDENTIFICATION</scope>
</reference>
<dbReference type="InterPro" id="IPR012677">
    <property type="entry name" value="Nucleotide-bd_a/b_plait_sf"/>
</dbReference>
<protein>
    <submittedName>
        <fullName evidence="3">31 kDa ribonucleoprotein, chloroplastic</fullName>
    </submittedName>
</protein>
<dbReference type="EnsemblPlants" id="EMT19679">
    <property type="protein sequence ID" value="EMT19679"/>
    <property type="gene ID" value="F775_23256"/>
</dbReference>
<dbReference type="GO" id="GO:0005634">
    <property type="term" value="C:nucleus"/>
    <property type="evidence" value="ECO:0007669"/>
    <property type="project" value="TreeGrafter"/>
</dbReference>
<dbReference type="InterPro" id="IPR050502">
    <property type="entry name" value="Euk_RNA-bind_prot"/>
</dbReference>
<dbReference type="PANTHER" id="PTHR48025">
    <property type="entry name" value="OS02G0815200 PROTEIN"/>
    <property type="match status" value="1"/>
</dbReference>
<dbReference type="PROSITE" id="PS50102">
    <property type="entry name" value="RRM"/>
    <property type="match status" value="1"/>
</dbReference>
<evidence type="ECO:0000256" key="2">
    <source>
        <dbReference type="PROSITE-ProRule" id="PRU00176"/>
    </source>
</evidence>
<dbReference type="InterPro" id="IPR035979">
    <property type="entry name" value="RBD_domain_sf"/>
</dbReference>
<dbReference type="Gene3D" id="3.30.70.330">
    <property type="match status" value="1"/>
</dbReference>
<evidence type="ECO:0000256" key="1">
    <source>
        <dbReference type="ARBA" id="ARBA00022884"/>
    </source>
</evidence>
<dbReference type="SUPFAM" id="SSF54928">
    <property type="entry name" value="RNA-binding domain, RBD"/>
    <property type="match status" value="1"/>
</dbReference>
<dbReference type="Pfam" id="PF00076">
    <property type="entry name" value="RRM_1"/>
    <property type="match status" value="1"/>
</dbReference>
<dbReference type="InterPro" id="IPR000504">
    <property type="entry name" value="RRM_dom"/>
</dbReference>
<organism evidence="3">
    <name type="scientific">Aegilops tauschii</name>
    <name type="common">Tausch's goatgrass</name>
    <name type="synonym">Aegilops squarrosa</name>
    <dbReference type="NCBI Taxonomy" id="37682"/>
    <lineage>
        <taxon>Eukaryota</taxon>
        <taxon>Viridiplantae</taxon>
        <taxon>Streptophyta</taxon>
        <taxon>Embryophyta</taxon>
        <taxon>Tracheophyta</taxon>
        <taxon>Spermatophyta</taxon>
        <taxon>Magnoliopsida</taxon>
        <taxon>Liliopsida</taxon>
        <taxon>Poales</taxon>
        <taxon>Poaceae</taxon>
        <taxon>BOP clade</taxon>
        <taxon>Pooideae</taxon>
        <taxon>Triticodae</taxon>
        <taxon>Triticeae</taxon>
        <taxon>Triticinae</taxon>
        <taxon>Aegilops</taxon>
    </lineage>
</organism>
<evidence type="ECO:0000313" key="3">
    <source>
        <dbReference type="EnsemblPlants" id="EMT19679"/>
    </source>
</evidence>
<dbReference type="AlphaFoldDB" id="R7WG53"/>
<accession>R7WG53</accession>
<name>R7WG53_AEGTA</name>